<accession>A0AA39KA77</accession>
<keyword evidence="2" id="KW-1185">Reference proteome</keyword>
<dbReference type="EMBL" id="JAUEPS010000022">
    <property type="protein sequence ID" value="KAK0457257.1"/>
    <property type="molecule type" value="Genomic_DNA"/>
</dbReference>
<dbReference type="AlphaFoldDB" id="A0AA39KA77"/>
<evidence type="ECO:0000313" key="2">
    <source>
        <dbReference type="Proteomes" id="UP001175211"/>
    </source>
</evidence>
<name>A0AA39KA77_ARMTA</name>
<dbReference type="RefSeq" id="XP_060329572.1">
    <property type="nucleotide sequence ID" value="XM_060480262.1"/>
</dbReference>
<gene>
    <name evidence="1" type="ORF">EV420DRAFT_1748779</name>
</gene>
<protein>
    <submittedName>
        <fullName evidence="1">Uncharacterized protein</fullName>
    </submittedName>
</protein>
<organism evidence="1 2">
    <name type="scientific">Armillaria tabescens</name>
    <name type="common">Ringless honey mushroom</name>
    <name type="synonym">Agaricus tabescens</name>
    <dbReference type="NCBI Taxonomy" id="1929756"/>
    <lineage>
        <taxon>Eukaryota</taxon>
        <taxon>Fungi</taxon>
        <taxon>Dikarya</taxon>
        <taxon>Basidiomycota</taxon>
        <taxon>Agaricomycotina</taxon>
        <taxon>Agaricomycetes</taxon>
        <taxon>Agaricomycetidae</taxon>
        <taxon>Agaricales</taxon>
        <taxon>Marasmiineae</taxon>
        <taxon>Physalacriaceae</taxon>
        <taxon>Desarmillaria</taxon>
    </lineage>
</organism>
<dbReference type="Proteomes" id="UP001175211">
    <property type="component" value="Unassembled WGS sequence"/>
</dbReference>
<sequence length="79" mass="8791">MYAIWPNALLFVAFEMITSSLIWALPNSLYELLTSNVNVPRRLNSRNVPSTTAADWEHSASPHGTVLEFSPLESNNISS</sequence>
<proteinExistence type="predicted"/>
<dbReference type="GeneID" id="85363810"/>
<evidence type="ECO:0000313" key="1">
    <source>
        <dbReference type="EMBL" id="KAK0457257.1"/>
    </source>
</evidence>
<comment type="caution">
    <text evidence="1">The sequence shown here is derived from an EMBL/GenBank/DDBJ whole genome shotgun (WGS) entry which is preliminary data.</text>
</comment>
<reference evidence="1" key="1">
    <citation type="submission" date="2023-06" db="EMBL/GenBank/DDBJ databases">
        <authorList>
            <consortium name="Lawrence Berkeley National Laboratory"/>
            <person name="Ahrendt S."/>
            <person name="Sahu N."/>
            <person name="Indic B."/>
            <person name="Wong-Bajracharya J."/>
            <person name="Merenyi Z."/>
            <person name="Ke H.-M."/>
            <person name="Monk M."/>
            <person name="Kocsube S."/>
            <person name="Drula E."/>
            <person name="Lipzen A."/>
            <person name="Balint B."/>
            <person name="Henrissat B."/>
            <person name="Andreopoulos B."/>
            <person name="Martin F.M."/>
            <person name="Harder C.B."/>
            <person name="Rigling D."/>
            <person name="Ford K.L."/>
            <person name="Foster G.D."/>
            <person name="Pangilinan J."/>
            <person name="Papanicolaou A."/>
            <person name="Barry K."/>
            <person name="LaButti K."/>
            <person name="Viragh M."/>
            <person name="Koriabine M."/>
            <person name="Yan M."/>
            <person name="Riley R."/>
            <person name="Champramary S."/>
            <person name="Plett K.L."/>
            <person name="Tsai I.J."/>
            <person name="Slot J."/>
            <person name="Sipos G."/>
            <person name="Plett J."/>
            <person name="Nagy L.G."/>
            <person name="Grigoriev I.V."/>
        </authorList>
    </citation>
    <scope>NUCLEOTIDE SEQUENCE</scope>
    <source>
        <strain evidence="1">CCBAS 213</strain>
    </source>
</reference>